<evidence type="ECO:0000313" key="1">
    <source>
        <dbReference type="EMBL" id="CRL04526.1"/>
    </source>
</evidence>
<gene>
    <name evidence="1" type="ORF">CLUMA_CG017601</name>
</gene>
<organism evidence="1 2">
    <name type="scientific">Clunio marinus</name>
    <dbReference type="NCBI Taxonomy" id="568069"/>
    <lineage>
        <taxon>Eukaryota</taxon>
        <taxon>Metazoa</taxon>
        <taxon>Ecdysozoa</taxon>
        <taxon>Arthropoda</taxon>
        <taxon>Hexapoda</taxon>
        <taxon>Insecta</taxon>
        <taxon>Pterygota</taxon>
        <taxon>Neoptera</taxon>
        <taxon>Endopterygota</taxon>
        <taxon>Diptera</taxon>
        <taxon>Nematocera</taxon>
        <taxon>Chironomoidea</taxon>
        <taxon>Chironomidae</taxon>
        <taxon>Clunio</taxon>
    </lineage>
</organism>
<dbReference type="AlphaFoldDB" id="A0A1J1IZC9"/>
<reference evidence="1 2" key="1">
    <citation type="submission" date="2015-04" db="EMBL/GenBank/DDBJ databases">
        <authorList>
            <person name="Syromyatnikov M.Y."/>
            <person name="Popov V.N."/>
        </authorList>
    </citation>
    <scope>NUCLEOTIDE SEQUENCE [LARGE SCALE GENOMIC DNA]</scope>
</reference>
<evidence type="ECO:0000313" key="2">
    <source>
        <dbReference type="Proteomes" id="UP000183832"/>
    </source>
</evidence>
<protein>
    <submittedName>
        <fullName evidence="1">CLUMA_CG017601, isoform A</fullName>
    </submittedName>
</protein>
<accession>A0A1J1IZC9</accession>
<sequence length="126" mass="14780">MREHERETQQHTRKTLICAVANIRNFLVCMLSTLLPDDNSDANVFLWDKHLILLFSTVSENLLHRQILQGLGNIFVGSFEDKLWNHAAADKTKKLNETLNKTPPLLLWKTWSMDFRLVENKREKHV</sequence>
<dbReference type="Proteomes" id="UP000183832">
    <property type="component" value="Unassembled WGS sequence"/>
</dbReference>
<keyword evidence="2" id="KW-1185">Reference proteome</keyword>
<name>A0A1J1IZC9_9DIPT</name>
<proteinExistence type="predicted"/>
<dbReference type="EMBL" id="CVRI01000063">
    <property type="protein sequence ID" value="CRL04526.1"/>
    <property type="molecule type" value="Genomic_DNA"/>
</dbReference>